<dbReference type="KEGG" id="tas:TASI_0116"/>
<evidence type="ECO:0000256" key="1">
    <source>
        <dbReference type="SAM" id="Phobius"/>
    </source>
</evidence>
<feature type="transmembrane region" description="Helical" evidence="1">
    <location>
        <begin position="36"/>
        <end position="56"/>
    </location>
</feature>
<evidence type="ECO:0000313" key="2">
    <source>
        <dbReference type="EMBL" id="AEP35907.1"/>
    </source>
</evidence>
<dbReference type="Proteomes" id="UP000009284">
    <property type="component" value="Chromosome"/>
</dbReference>
<gene>
    <name evidence="2" type="ordered locus">TASI_0116</name>
</gene>
<dbReference type="HOGENOM" id="CLU_099874_0_0_4"/>
<dbReference type="RefSeq" id="WP_014110806.1">
    <property type="nucleotide sequence ID" value="NC_016043.1"/>
</dbReference>
<reference evidence="2 3" key="2">
    <citation type="journal article" date="2012" name="PLoS ONE">
        <title>Genomic characterization of the taylorella genus.</title>
        <authorList>
            <person name="Hebert L."/>
            <person name="Moumen B."/>
            <person name="Pons N."/>
            <person name="Duquesne F."/>
            <person name="Breuil M.F."/>
            <person name="Goux D."/>
            <person name="Batto J.M."/>
            <person name="Laugier C."/>
            <person name="Renault P."/>
            <person name="Petry S."/>
        </authorList>
    </citation>
    <scope>NUCLEOTIDE SEQUENCE [LARGE SCALE GENOMIC DNA]</scope>
    <source>
        <strain evidence="2 3">MCE3</strain>
    </source>
</reference>
<keyword evidence="1" id="KW-1133">Transmembrane helix</keyword>
<protein>
    <submittedName>
        <fullName evidence="2">Uncharacterized protein</fullName>
    </submittedName>
</protein>
<keyword evidence="1" id="KW-0812">Transmembrane</keyword>
<dbReference type="EMBL" id="CP003059">
    <property type="protein sequence ID" value="AEP35907.1"/>
    <property type="molecule type" value="Genomic_DNA"/>
</dbReference>
<dbReference type="AlphaFoldDB" id="G4QD90"/>
<name>G4QD90_TAYAM</name>
<keyword evidence="1" id="KW-0472">Membrane</keyword>
<reference key="1">
    <citation type="submission" date="2011-09" db="EMBL/GenBank/DDBJ databases">
        <title>Genomic characterization of the Taylorella genus.</title>
        <authorList>
            <person name="Hebert L."/>
            <person name="Moumen B."/>
            <person name="Pons N."/>
            <person name="Duquesne F."/>
            <person name="Breuil M.-F."/>
            <person name="Goux D."/>
            <person name="Batto J.-M."/>
            <person name="Renault P."/>
            <person name="Laugier C."/>
            <person name="Petry S."/>
        </authorList>
    </citation>
    <scope>NUCLEOTIDE SEQUENCE</scope>
    <source>
        <strain>MCE3</strain>
    </source>
</reference>
<proteinExistence type="predicted"/>
<keyword evidence="3" id="KW-1185">Reference proteome</keyword>
<organism evidence="2 3">
    <name type="scientific">Taylorella asinigenitalis (strain MCE3)</name>
    <dbReference type="NCBI Taxonomy" id="1008459"/>
    <lineage>
        <taxon>Bacteria</taxon>
        <taxon>Pseudomonadati</taxon>
        <taxon>Pseudomonadota</taxon>
        <taxon>Betaproteobacteria</taxon>
        <taxon>Burkholderiales</taxon>
        <taxon>Alcaligenaceae</taxon>
        <taxon>Taylorella</taxon>
    </lineage>
</organism>
<sequence>MRTRTYFFDSIKLIRLLKRYNLLNLLVNKTLMPRSVFRFLQLSLLFFLINIGFISVGESKNKVPLIGSEQCRVVLPIKIRNDDWKSYAEYIFLRLIHDNLKPINVRPDLVKAESVRFGFGFTLSCPAVFVNKLMHEFLSTKVMQEFHEIYGDLNNSEPKFEQDGNTCLLSSNLPFVEETFPEQLRIFLKHHMLSFVDLKATRLNMVMNKYTFTFKGQCEDVLVDYYYQKLFPFEYFKDKSKTK</sequence>
<accession>G4QD90</accession>
<evidence type="ECO:0000313" key="3">
    <source>
        <dbReference type="Proteomes" id="UP000009284"/>
    </source>
</evidence>